<keyword evidence="14" id="KW-1185">Reference proteome</keyword>
<dbReference type="HOGENOM" id="CLU_177119_0_0_1"/>
<keyword evidence="7" id="KW-0597">Phosphoprotein</keyword>
<proteinExistence type="inferred from homology"/>
<keyword evidence="10" id="KW-1015">Disulfide bond</keyword>
<dbReference type="InterPro" id="IPR058704">
    <property type="entry name" value="BGLAP-like_C"/>
</dbReference>
<dbReference type="GO" id="GO:0031012">
    <property type="term" value="C:extracellular matrix"/>
    <property type="evidence" value="ECO:0007669"/>
    <property type="project" value="InterPro"/>
</dbReference>
<keyword evidence="9" id="KW-0892">Osteogenesis</keyword>
<reference evidence="13 14" key="1">
    <citation type="journal article" date="2011" name="Genome Biol. Evol.">
        <title>Integration of the genetic map and genome assembly of fugu facilitates insights into distinct features of genome evolution in teleosts and mammals.</title>
        <authorList>
            <person name="Kai W."/>
            <person name="Kikuchi K."/>
            <person name="Tohari S."/>
            <person name="Chew A.K."/>
            <person name="Tay A."/>
            <person name="Fujiwara A."/>
            <person name="Hosoya S."/>
            <person name="Suetake H."/>
            <person name="Naruse K."/>
            <person name="Brenner S."/>
            <person name="Suzuki Y."/>
            <person name="Venkatesh B."/>
        </authorList>
    </citation>
    <scope>NUCLEOTIDE SEQUENCE [LARGE SCALE GENOMIC DNA]</scope>
</reference>
<dbReference type="PANTHER" id="PTHR10109">
    <property type="entry name" value="MATRIX GLA PROTEIN"/>
    <property type="match status" value="1"/>
</dbReference>
<keyword evidence="11" id="KW-0891">Chondrogenesis</keyword>
<dbReference type="InterPro" id="IPR035972">
    <property type="entry name" value="GLA-like_dom_SF"/>
</dbReference>
<evidence type="ECO:0000259" key="12">
    <source>
        <dbReference type="PROSITE" id="PS50998"/>
    </source>
</evidence>
<evidence type="ECO:0000256" key="9">
    <source>
        <dbReference type="ARBA" id="ARBA00022855"/>
    </source>
</evidence>
<evidence type="ECO:0000313" key="13">
    <source>
        <dbReference type="Ensembl" id="ENSTRUP00000019921.2"/>
    </source>
</evidence>
<evidence type="ECO:0000313" key="14">
    <source>
        <dbReference type="Proteomes" id="UP000005226"/>
    </source>
</evidence>
<evidence type="ECO:0000256" key="2">
    <source>
        <dbReference type="ARBA" id="ARBA00008850"/>
    </source>
</evidence>
<dbReference type="STRING" id="31033.ENSTRUP00000019921"/>
<feature type="domain" description="Gla" evidence="12">
    <location>
        <begin position="126"/>
        <end position="172"/>
    </location>
</feature>
<organism evidence="13 14">
    <name type="scientific">Takifugu rubripes</name>
    <name type="common">Japanese pufferfish</name>
    <name type="synonym">Fugu rubripes</name>
    <dbReference type="NCBI Taxonomy" id="31033"/>
    <lineage>
        <taxon>Eukaryota</taxon>
        <taxon>Metazoa</taxon>
        <taxon>Chordata</taxon>
        <taxon>Craniata</taxon>
        <taxon>Vertebrata</taxon>
        <taxon>Euteleostomi</taxon>
        <taxon>Actinopterygii</taxon>
        <taxon>Neopterygii</taxon>
        <taxon>Teleostei</taxon>
        <taxon>Neoteleostei</taxon>
        <taxon>Acanthomorphata</taxon>
        <taxon>Eupercaria</taxon>
        <taxon>Tetraodontiformes</taxon>
        <taxon>Tetradontoidea</taxon>
        <taxon>Tetraodontidae</taxon>
        <taxon>Takifugu</taxon>
    </lineage>
</organism>
<keyword evidence="4" id="KW-0217">Developmental protein</keyword>
<dbReference type="AlphaFoldDB" id="H2T5I2"/>
<reference evidence="13" key="3">
    <citation type="submission" date="2025-09" db="UniProtKB">
        <authorList>
            <consortium name="Ensembl"/>
        </authorList>
    </citation>
    <scope>IDENTIFICATION</scope>
</reference>
<keyword evidence="8" id="KW-0221">Differentiation</keyword>
<accession>H2T5I2</accession>
<comment type="similarity">
    <text evidence="2">Belongs to the osteocalcin/matrix Gla protein family.</text>
</comment>
<dbReference type="GO" id="GO:0005576">
    <property type="term" value="C:extracellular region"/>
    <property type="evidence" value="ECO:0007669"/>
    <property type="project" value="UniProtKB-SubCell"/>
</dbReference>
<evidence type="ECO:0000256" key="7">
    <source>
        <dbReference type="ARBA" id="ARBA00022553"/>
    </source>
</evidence>
<evidence type="ECO:0000256" key="6">
    <source>
        <dbReference type="ARBA" id="ARBA00022525"/>
    </source>
</evidence>
<evidence type="ECO:0000256" key="1">
    <source>
        <dbReference type="ARBA" id="ARBA00004613"/>
    </source>
</evidence>
<reference evidence="13" key="2">
    <citation type="submission" date="2025-08" db="UniProtKB">
        <authorList>
            <consortium name="Ensembl"/>
        </authorList>
    </citation>
    <scope>IDENTIFICATION</scope>
</reference>
<dbReference type="GO" id="GO:0001503">
    <property type="term" value="P:ossification"/>
    <property type="evidence" value="ECO:0007669"/>
    <property type="project" value="UniProtKB-KW"/>
</dbReference>
<dbReference type="InterPro" id="IPR027118">
    <property type="entry name" value="MGP"/>
</dbReference>
<dbReference type="Ensembl" id="ENSTRUT00000020002.3">
    <property type="protein sequence ID" value="ENSTRUP00000019921.2"/>
    <property type="gene ID" value="ENSTRUG00000008001.3"/>
</dbReference>
<dbReference type="GO" id="GO:0030154">
    <property type="term" value="P:cell differentiation"/>
    <property type="evidence" value="ECO:0007669"/>
    <property type="project" value="UniProtKB-KW"/>
</dbReference>
<dbReference type="InterPro" id="IPR000294">
    <property type="entry name" value="GLA_domain"/>
</dbReference>
<dbReference type="GO" id="GO:0051216">
    <property type="term" value="P:cartilage development"/>
    <property type="evidence" value="ECO:0007669"/>
    <property type="project" value="UniProtKB-KW"/>
</dbReference>
<dbReference type="Pfam" id="PF25890">
    <property type="entry name" value="BGLAP_C"/>
    <property type="match status" value="1"/>
</dbReference>
<dbReference type="SUPFAM" id="SSF57630">
    <property type="entry name" value="GLA-domain"/>
    <property type="match status" value="1"/>
</dbReference>
<dbReference type="GO" id="GO:0005509">
    <property type="term" value="F:calcium ion binding"/>
    <property type="evidence" value="ECO:0007669"/>
    <property type="project" value="InterPro"/>
</dbReference>
<evidence type="ECO:0000256" key="5">
    <source>
        <dbReference type="ARBA" id="ARBA00022479"/>
    </source>
</evidence>
<dbReference type="Proteomes" id="UP000005226">
    <property type="component" value="Chromosome 5"/>
</dbReference>
<gene>
    <name evidence="13" type="primary">mgp</name>
</gene>
<comment type="subcellular location">
    <subcellularLocation>
        <location evidence="1">Secreted</location>
    </subcellularLocation>
</comment>
<keyword evidence="6" id="KW-0964">Secreted</keyword>
<evidence type="ECO:0000256" key="8">
    <source>
        <dbReference type="ARBA" id="ARBA00022782"/>
    </source>
</evidence>
<dbReference type="PANTHER" id="PTHR10109:SF0">
    <property type="entry name" value="MATRIX GLA PROTEIN"/>
    <property type="match status" value="1"/>
</dbReference>
<dbReference type="InParanoid" id="H2T5I2"/>
<evidence type="ECO:0000256" key="11">
    <source>
        <dbReference type="ARBA" id="ARBA00023188"/>
    </source>
</evidence>
<evidence type="ECO:0000256" key="4">
    <source>
        <dbReference type="ARBA" id="ARBA00022473"/>
    </source>
</evidence>
<keyword evidence="5" id="KW-0301">Gamma-carboxyglutamic acid</keyword>
<name>H2T5I2_TAKRU</name>
<sequence>METTASLESIQGHETFQHCQNMDKQTSHSLAVPVLQYLGQRFISSFMSHNTDVVKFVPPCRSADAQMNMRSLLQFLVFCSVICLCACYDDSDESKESAEDVFLPSSQANIFVVPRSRSIYSPNSQNGFRQYNFMRRLKSPLELRAETCEDYFPCRFYAYQHGFQQAYQRYYALRLKATQKSH</sequence>
<evidence type="ECO:0000256" key="10">
    <source>
        <dbReference type="ARBA" id="ARBA00023157"/>
    </source>
</evidence>
<dbReference type="PROSITE" id="PS50998">
    <property type="entry name" value="GLA_2"/>
    <property type="match status" value="1"/>
</dbReference>
<protein>
    <recommendedName>
        <fullName evidence="3">Matrix Gla protein</fullName>
    </recommendedName>
</protein>
<dbReference type="GeneTree" id="ENSGT00390000003753"/>
<evidence type="ECO:0000256" key="3">
    <source>
        <dbReference type="ARBA" id="ARBA00017145"/>
    </source>
</evidence>